<dbReference type="EMBL" id="CP152276">
    <property type="protein sequence ID" value="XAE44214.1"/>
    <property type="molecule type" value="Genomic_DNA"/>
</dbReference>
<organism evidence="1 2">
    <name type="scientific">Nguyenibacter vanlangensis</name>
    <dbReference type="NCBI Taxonomy" id="1216886"/>
    <lineage>
        <taxon>Bacteria</taxon>
        <taxon>Pseudomonadati</taxon>
        <taxon>Pseudomonadota</taxon>
        <taxon>Alphaproteobacteria</taxon>
        <taxon>Acetobacterales</taxon>
        <taxon>Acetobacteraceae</taxon>
        <taxon>Nguyenibacter</taxon>
    </lineage>
</organism>
<keyword evidence="2" id="KW-1185">Reference proteome</keyword>
<protein>
    <submittedName>
        <fullName evidence="1">Uncharacterized protein</fullName>
    </submittedName>
</protein>
<sequence length="156" mass="17214">MTGSGTTAHKADLPELERTVLWCIRAWITSLSNHPDHADRIQAIFERLGSDGLALQQWEAHQEAFDILTHLMTDVAALDACDHLARPALAFSAAATGSRTIGMMPIAAPFGSKIRKLEVPQSGFECKLMCAYAVRQRGIDIKNNNVSFSRRNNPRL</sequence>
<evidence type="ECO:0000313" key="2">
    <source>
        <dbReference type="Proteomes" id="UP001449795"/>
    </source>
</evidence>
<proteinExistence type="predicted"/>
<dbReference type="Proteomes" id="UP001449795">
    <property type="component" value="Chromosome"/>
</dbReference>
<evidence type="ECO:0000313" key="1">
    <source>
        <dbReference type="EMBL" id="XAE44214.1"/>
    </source>
</evidence>
<reference evidence="1 2" key="1">
    <citation type="submission" date="2024-04" db="EMBL/GenBank/DDBJ databases">
        <title>Complete genome sequence of Nguyenibacter vanlangesis HBCM-1154, a strain capable of nitrogen fixation, IAA production, and phosphorus solubilization isolated from sugarcane soil.</title>
        <authorList>
            <person name="MY HANH P."/>
        </authorList>
    </citation>
    <scope>NUCLEOTIDE SEQUENCE [LARGE SCALE GENOMIC DNA]</scope>
    <source>
        <strain evidence="1 2">HBCM 1154</strain>
    </source>
</reference>
<name>A0ABZ3D9H5_9PROT</name>
<accession>A0ABZ3D9H5</accession>
<gene>
    <name evidence="1" type="ORF">AAC691_07215</name>
</gene>
<dbReference type="RefSeq" id="WP_342629512.1">
    <property type="nucleotide sequence ID" value="NZ_CP152276.1"/>
</dbReference>